<keyword evidence="5" id="KW-0805">Transcription regulation</keyword>
<keyword evidence="4" id="KW-0862">Zinc</keyword>
<organism evidence="11 12">
    <name type="scientific">Crotalaria pallida</name>
    <name type="common">Smooth rattlebox</name>
    <name type="synonym">Crotalaria striata</name>
    <dbReference type="NCBI Taxonomy" id="3830"/>
    <lineage>
        <taxon>Eukaryota</taxon>
        <taxon>Viridiplantae</taxon>
        <taxon>Streptophyta</taxon>
        <taxon>Embryophyta</taxon>
        <taxon>Tracheophyta</taxon>
        <taxon>Spermatophyta</taxon>
        <taxon>Magnoliopsida</taxon>
        <taxon>eudicotyledons</taxon>
        <taxon>Gunneridae</taxon>
        <taxon>Pentapetalae</taxon>
        <taxon>rosids</taxon>
        <taxon>fabids</taxon>
        <taxon>Fabales</taxon>
        <taxon>Fabaceae</taxon>
        <taxon>Papilionoideae</taxon>
        <taxon>50 kb inversion clade</taxon>
        <taxon>genistoids sensu lato</taxon>
        <taxon>core genistoids</taxon>
        <taxon>Crotalarieae</taxon>
        <taxon>Crotalaria</taxon>
    </lineage>
</organism>
<evidence type="ECO:0000256" key="6">
    <source>
        <dbReference type="ARBA" id="ARBA00023163"/>
    </source>
</evidence>
<accession>A0AAN9F4J3</accession>
<sequence length="206" mass="23200">MKSFIEGRSSSSETSSDEETNHQREEHQDDSTSSKRSYDCTFCRRGFTNAQALGGHMNIHRKDKAKAKAKGKQLGTSSNNNLFTKEEYIMAPNSFIPHQISSQASSFYSMFESSQGNFYSSNNFPNRNPPSPAAAYAFQYEFLNPTRYESLSSSTNYQELLGPNLSLQIGPSHHVMSTDEVRKGIPNNEGDVVDLELRLSHYPYNN</sequence>
<dbReference type="PANTHER" id="PTHR45801:SF111">
    <property type="entry name" value="C2H2 AND C2HC ZINC FINGERS SUPERFAMILY PROTEIN"/>
    <property type="match status" value="1"/>
</dbReference>
<feature type="region of interest" description="Disordered" evidence="9">
    <location>
        <begin position="1"/>
        <end position="37"/>
    </location>
</feature>
<name>A0AAN9F4J3_CROPI</name>
<evidence type="ECO:0000256" key="9">
    <source>
        <dbReference type="SAM" id="MobiDB-lite"/>
    </source>
</evidence>
<dbReference type="SUPFAM" id="SSF57667">
    <property type="entry name" value="beta-beta-alpha zinc fingers"/>
    <property type="match status" value="1"/>
</dbReference>
<evidence type="ECO:0000256" key="8">
    <source>
        <dbReference type="PROSITE-ProRule" id="PRU00042"/>
    </source>
</evidence>
<dbReference type="PROSITE" id="PS50157">
    <property type="entry name" value="ZINC_FINGER_C2H2_2"/>
    <property type="match status" value="1"/>
</dbReference>
<dbReference type="GO" id="GO:0005634">
    <property type="term" value="C:nucleus"/>
    <property type="evidence" value="ECO:0007669"/>
    <property type="project" value="UniProtKB-SubCell"/>
</dbReference>
<evidence type="ECO:0000256" key="3">
    <source>
        <dbReference type="ARBA" id="ARBA00022771"/>
    </source>
</evidence>
<dbReference type="Proteomes" id="UP001372338">
    <property type="component" value="Unassembled WGS sequence"/>
</dbReference>
<keyword evidence="2" id="KW-0479">Metal-binding</keyword>
<feature type="domain" description="C2H2-type" evidence="10">
    <location>
        <begin position="38"/>
        <end position="65"/>
    </location>
</feature>
<comment type="subcellular location">
    <subcellularLocation>
        <location evidence="1">Nucleus</location>
    </subcellularLocation>
</comment>
<keyword evidence="12" id="KW-1185">Reference proteome</keyword>
<evidence type="ECO:0000313" key="11">
    <source>
        <dbReference type="EMBL" id="KAK7268731.1"/>
    </source>
</evidence>
<keyword evidence="3 8" id="KW-0863">Zinc-finger</keyword>
<keyword evidence="7" id="KW-0539">Nucleus</keyword>
<evidence type="ECO:0000256" key="1">
    <source>
        <dbReference type="ARBA" id="ARBA00004123"/>
    </source>
</evidence>
<evidence type="ECO:0000256" key="5">
    <source>
        <dbReference type="ARBA" id="ARBA00023015"/>
    </source>
</evidence>
<evidence type="ECO:0000259" key="10">
    <source>
        <dbReference type="PROSITE" id="PS50157"/>
    </source>
</evidence>
<reference evidence="11 12" key="1">
    <citation type="submission" date="2024-01" db="EMBL/GenBank/DDBJ databases">
        <title>The genomes of 5 underutilized Papilionoideae crops provide insights into root nodulation and disease resistanc.</title>
        <authorList>
            <person name="Yuan L."/>
        </authorList>
    </citation>
    <scope>NUCLEOTIDE SEQUENCE [LARGE SCALE GENOMIC DNA]</scope>
    <source>
        <strain evidence="11">ZHUSHIDOU_FW_LH</strain>
        <tissue evidence="11">Leaf</tissue>
    </source>
</reference>
<dbReference type="AlphaFoldDB" id="A0AAN9F4J3"/>
<proteinExistence type="predicted"/>
<keyword evidence="6" id="KW-0804">Transcription</keyword>
<evidence type="ECO:0000313" key="12">
    <source>
        <dbReference type="Proteomes" id="UP001372338"/>
    </source>
</evidence>
<dbReference type="GO" id="GO:0008270">
    <property type="term" value="F:zinc ion binding"/>
    <property type="evidence" value="ECO:0007669"/>
    <property type="project" value="UniProtKB-KW"/>
</dbReference>
<comment type="caution">
    <text evidence="11">The sequence shown here is derived from an EMBL/GenBank/DDBJ whole genome shotgun (WGS) entry which is preliminary data.</text>
</comment>
<evidence type="ECO:0000256" key="2">
    <source>
        <dbReference type="ARBA" id="ARBA00022723"/>
    </source>
</evidence>
<dbReference type="InterPro" id="IPR052426">
    <property type="entry name" value="Plant_dev_regulator"/>
</dbReference>
<evidence type="ECO:0000256" key="7">
    <source>
        <dbReference type="ARBA" id="ARBA00023242"/>
    </source>
</evidence>
<dbReference type="InterPro" id="IPR013087">
    <property type="entry name" value="Znf_C2H2_type"/>
</dbReference>
<dbReference type="PROSITE" id="PS00028">
    <property type="entry name" value="ZINC_FINGER_C2H2_1"/>
    <property type="match status" value="1"/>
</dbReference>
<feature type="compositionally biased region" description="Basic and acidic residues" evidence="9">
    <location>
        <begin position="19"/>
        <end position="37"/>
    </location>
</feature>
<dbReference type="PANTHER" id="PTHR45801">
    <property type="entry name" value="OS07G0101800 PROTEIN"/>
    <property type="match status" value="1"/>
</dbReference>
<dbReference type="Gene3D" id="3.30.160.60">
    <property type="entry name" value="Classic Zinc Finger"/>
    <property type="match status" value="1"/>
</dbReference>
<dbReference type="EMBL" id="JAYWIO010000004">
    <property type="protein sequence ID" value="KAK7268731.1"/>
    <property type="molecule type" value="Genomic_DNA"/>
</dbReference>
<evidence type="ECO:0000256" key="4">
    <source>
        <dbReference type="ARBA" id="ARBA00022833"/>
    </source>
</evidence>
<dbReference type="InterPro" id="IPR036236">
    <property type="entry name" value="Znf_C2H2_sf"/>
</dbReference>
<gene>
    <name evidence="11" type="ORF">RIF29_21439</name>
</gene>
<protein>
    <recommendedName>
        <fullName evidence="10">C2H2-type domain-containing protein</fullName>
    </recommendedName>
</protein>